<dbReference type="EMBL" id="PCWW01000073">
    <property type="protein sequence ID" value="PIR12748.1"/>
    <property type="molecule type" value="Genomic_DNA"/>
</dbReference>
<name>A0A2M6K7Y8_9BACT</name>
<evidence type="ECO:0000313" key="3">
    <source>
        <dbReference type="Proteomes" id="UP000230869"/>
    </source>
</evidence>
<protein>
    <submittedName>
        <fullName evidence="2">Uncharacterized protein</fullName>
    </submittedName>
</protein>
<keyword evidence="1" id="KW-0472">Membrane</keyword>
<keyword evidence="1" id="KW-1133">Transmembrane helix</keyword>
<reference evidence="2 3" key="1">
    <citation type="submission" date="2017-09" db="EMBL/GenBank/DDBJ databases">
        <title>Depth-based differentiation of microbial function through sediment-hosted aquifers and enrichment of novel symbionts in the deep terrestrial subsurface.</title>
        <authorList>
            <person name="Probst A.J."/>
            <person name="Ladd B."/>
            <person name="Jarett J.K."/>
            <person name="Geller-Mcgrath D.E."/>
            <person name="Sieber C.M."/>
            <person name="Emerson J.B."/>
            <person name="Anantharaman K."/>
            <person name="Thomas B.C."/>
            <person name="Malmstrom R."/>
            <person name="Stieglmeier M."/>
            <person name="Klingl A."/>
            <person name="Woyke T."/>
            <person name="Ryan C.M."/>
            <person name="Banfield J.F."/>
        </authorList>
    </citation>
    <scope>NUCLEOTIDE SEQUENCE [LARGE SCALE GENOMIC DNA]</scope>
    <source>
        <strain evidence="2">CG11_big_fil_rev_8_21_14_0_20_39_10</strain>
    </source>
</reference>
<evidence type="ECO:0000313" key="2">
    <source>
        <dbReference type="EMBL" id="PIR12748.1"/>
    </source>
</evidence>
<organism evidence="2 3">
    <name type="scientific">Candidatus Falkowbacteria bacterium CG11_big_fil_rev_8_21_14_0_20_39_10</name>
    <dbReference type="NCBI Taxonomy" id="1974570"/>
    <lineage>
        <taxon>Bacteria</taxon>
        <taxon>Candidatus Falkowiibacteriota</taxon>
    </lineage>
</organism>
<dbReference type="AlphaFoldDB" id="A0A2M6K7Y8"/>
<dbReference type="Proteomes" id="UP000230869">
    <property type="component" value="Unassembled WGS sequence"/>
</dbReference>
<sequence>MSKKRKKLNKRNFQLGAVIFLLAVFIISCALFWPSDFFKNFARAISGNYSKTDGQIIDANIWNTLANDFVSYTGGNKDVDLGAHNFTVNTNTFFVDAANGRVGVGTVSPGNYKLDVAGNLNFTGTLYQNGSPFSADSFWSAGTGGIYYSAGKVGIGISAPNKDLHVKTASGNAEIDIQSADSPLWGIYQDDGTDDLRFWNVDNRMTITNDGNVGIGTTNPGAKLHINDDDGVKFLISDDGAAKVQHSTTGFSSYFKLLDNTTLELWDGTQRAQITANGYSWFIGGNVGIGTTAPTAPLSVVSSATRPQVKISYDGTTGLFFTDATESTQRSWQISSSQITSQNLEFTPSTANGGTTFTTPSMVIQGTSGNVGIGTTNPTAKLSITGAGTDHPDLEIGTSNDTAYIQVYDRVGSNGYGNLRLITKAGDTMYLDDSGNVGIGTTNPGEKLEVSGNIKFGSYLYATYGTVVASYDEWLRLNPSSSHSSGVYVANGLRADGGLTAGGYSLSSGEVRANIFRDGDSSYYVDPASTSVMHNVSASGYVYMGYEIIQVAGNGYAQATCSSGKYVIGGGCRCYNDSSKSAWDNFPASQTWSCGMSGCTDVRAFAICARIAN</sequence>
<dbReference type="PROSITE" id="PS51257">
    <property type="entry name" value="PROKAR_LIPOPROTEIN"/>
    <property type="match status" value="1"/>
</dbReference>
<keyword evidence="1" id="KW-0812">Transmembrane</keyword>
<evidence type="ECO:0000256" key="1">
    <source>
        <dbReference type="SAM" id="Phobius"/>
    </source>
</evidence>
<feature type="transmembrane region" description="Helical" evidence="1">
    <location>
        <begin position="12"/>
        <end position="33"/>
    </location>
</feature>
<gene>
    <name evidence="2" type="ORF">COV49_04425</name>
</gene>
<proteinExistence type="predicted"/>
<accession>A0A2M6K7Y8</accession>
<comment type="caution">
    <text evidence="2">The sequence shown here is derived from an EMBL/GenBank/DDBJ whole genome shotgun (WGS) entry which is preliminary data.</text>
</comment>